<gene>
    <name evidence="4" type="ORF">NMP03_14665</name>
</gene>
<feature type="region of interest" description="Disordered" evidence="2">
    <location>
        <begin position="87"/>
        <end position="115"/>
    </location>
</feature>
<organism evidence="4 5">
    <name type="scientific">Sphingomonas qomolangmaensis</name>
    <dbReference type="NCBI Taxonomy" id="2918765"/>
    <lineage>
        <taxon>Bacteria</taxon>
        <taxon>Pseudomonadati</taxon>
        <taxon>Pseudomonadota</taxon>
        <taxon>Alphaproteobacteria</taxon>
        <taxon>Sphingomonadales</taxon>
        <taxon>Sphingomonadaceae</taxon>
        <taxon>Sphingomonas</taxon>
    </lineage>
</organism>
<dbReference type="PANTHER" id="PTHR10963">
    <property type="entry name" value="GLYCOSYL HYDROLASE-RELATED"/>
    <property type="match status" value="1"/>
</dbReference>
<dbReference type="InterPro" id="IPR000757">
    <property type="entry name" value="Beta-glucanase-like"/>
</dbReference>
<keyword evidence="5" id="KW-1185">Reference proteome</keyword>
<keyword evidence="4" id="KW-0378">Hydrolase</keyword>
<dbReference type="InterPro" id="IPR050546">
    <property type="entry name" value="Glycosyl_Hydrlase_16"/>
</dbReference>
<dbReference type="PROSITE" id="PS51257">
    <property type="entry name" value="PROKAR_LIPOPROTEIN"/>
    <property type="match status" value="1"/>
</dbReference>
<feature type="compositionally biased region" description="Low complexity" evidence="2">
    <location>
        <begin position="104"/>
        <end position="115"/>
    </location>
</feature>
<sequence length="511" mass="54228">MKLRSIAVSTTSLLVLVLVSGCEGGDSNAAAMSGSVIVPAAALGSDSISAIEADPGPDSTPIVDEPSTAINDDTPTLVETVRPMLAASNAGGPDVPTSDPTTVAPGSPTASLSTASLSAAPQDYTYAAAPTMKMDAATFDPAAKQVHVRVYLTSPPPTTVIARIKTKNGSGPNYMYSGGNYVATTKTLIFRPGDPLEQTVTIPITKAKEGGHFVAYVPSVPSGASRGTSSVNITAAKGAKNTAITWSGRAPRTFKTGRAPSYNLDMSQMRWSNAGGAGVWETKLPHGRAQPANAETGLYLDPQLHPTADAPFRIENGQLVIRSQRLSSPIYYAGLGNGTGKGTYMYGSAILTGAKNPETHIRHGQIEWQAKMPDRRGSWPALWLVSTKGWPPEIDVYEGFNYNNSFDPVQMASGTIHGGPSGKRNYARGYSENVVSTYGIAPTLTTDFHSFAVDIQPDYITWFIDGVEVFQATNKFNAEFYPLMNVAVKTNTAYQAGSGDMVVRSFKVWRQ</sequence>
<evidence type="ECO:0000313" key="5">
    <source>
        <dbReference type="Proteomes" id="UP001058533"/>
    </source>
</evidence>
<feature type="domain" description="GH16" evidence="3">
    <location>
        <begin position="244"/>
        <end position="511"/>
    </location>
</feature>
<comment type="similarity">
    <text evidence="1">Belongs to the glycosyl hydrolase 16 family.</text>
</comment>
<evidence type="ECO:0000313" key="4">
    <source>
        <dbReference type="EMBL" id="UUL82397.1"/>
    </source>
</evidence>
<dbReference type="Gene3D" id="2.60.120.200">
    <property type="match status" value="1"/>
</dbReference>
<dbReference type="InterPro" id="IPR038081">
    <property type="entry name" value="CalX-like_sf"/>
</dbReference>
<proteinExistence type="inferred from homology"/>
<dbReference type="SUPFAM" id="SSF49899">
    <property type="entry name" value="Concanavalin A-like lectins/glucanases"/>
    <property type="match status" value="1"/>
</dbReference>
<dbReference type="InterPro" id="IPR013320">
    <property type="entry name" value="ConA-like_dom_sf"/>
</dbReference>
<protein>
    <submittedName>
        <fullName evidence="4">Glycoside hydrolase family 16 protein</fullName>
    </submittedName>
</protein>
<evidence type="ECO:0000256" key="2">
    <source>
        <dbReference type="SAM" id="MobiDB-lite"/>
    </source>
</evidence>
<dbReference type="RefSeq" id="WP_256506220.1">
    <property type="nucleotide sequence ID" value="NZ_CP101740.1"/>
</dbReference>
<name>A0ABY5L961_9SPHN</name>
<dbReference type="PROSITE" id="PS51762">
    <property type="entry name" value="GH16_2"/>
    <property type="match status" value="1"/>
</dbReference>
<dbReference type="PANTHER" id="PTHR10963:SF55">
    <property type="entry name" value="GLYCOSIDE HYDROLASE FAMILY 16 PROTEIN"/>
    <property type="match status" value="1"/>
</dbReference>
<dbReference type="Gene3D" id="2.60.40.2030">
    <property type="match status" value="1"/>
</dbReference>
<dbReference type="SUPFAM" id="SSF141072">
    <property type="entry name" value="CalX-like"/>
    <property type="match status" value="1"/>
</dbReference>
<dbReference type="Pfam" id="PF00722">
    <property type="entry name" value="Glyco_hydro_16"/>
    <property type="match status" value="1"/>
</dbReference>
<dbReference type="EMBL" id="CP101740">
    <property type="protein sequence ID" value="UUL82397.1"/>
    <property type="molecule type" value="Genomic_DNA"/>
</dbReference>
<dbReference type="CDD" id="cd08023">
    <property type="entry name" value="GH16_laminarinase_like"/>
    <property type="match status" value="1"/>
</dbReference>
<dbReference type="GO" id="GO:0016787">
    <property type="term" value="F:hydrolase activity"/>
    <property type="evidence" value="ECO:0007669"/>
    <property type="project" value="UniProtKB-KW"/>
</dbReference>
<evidence type="ECO:0000259" key="3">
    <source>
        <dbReference type="PROSITE" id="PS51762"/>
    </source>
</evidence>
<accession>A0ABY5L961</accession>
<evidence type="ECO:0000256" key="1">
    <source>
        <dbReference type="ARBA" id="ARBA00006865"/>
    </source>
</evidence>
<dbReference type="Proteomes" id="UP001058533">
    <property type="component" value="Chromosome"/>
</dbReference>
<reference evidence="4" key="1">
    <citation type="submission" date="2022-07" db="EMBL/GenBank/DDBJ databases">
        <title>Sphingomonas sp. nov., a novel bacterium isolated from the north slope of the Mount Everest.</title>
        <authorList>
            <person name="Cui X."/>
            <person name="Liu Y."/>
        </authorList>
    </citation>
    <scope>NUCLEOTIDE SEQUENCE</scope>
    <source>
        <strain evidence="4">S5-59</strain>
    </source>
</reference>